<dbReference type="AlphaFoldDB" id="A0A829HV16"/>
<organism evidence="5 6">
    <name type="scientific">Mycobacteroides abscessus subsp. bolletii CRM-0020</name>
    <dbReference type="NCBI Taxonomy" id="1306401"/>
    <lineage>
        <taxon>Bacteria</taxon>
        <taxon>Bacillati</taxon>
        <taxon>Actinomycetota</taxon>
        <taxon>Actinomycetes</taxon>
        <taxon>Mycobacteriales</taxon>
        <taxon>Mycobacteriaceae</taxon>
        <taxon>Mycobacteroides</taxon>
        <taxon>Mycobacteroides abscessus</taxon>
    </lineage>
</organism>
<reference evidence="5 6" key="1">
    <citation type="journal article" date="2013" name="Genome Announc.">
        <title>Genome Sequence of an Epidemic Isolate of Mycobacterium abscessus subsp. bolletii from Rio de Janeiro, Brazil.</title>
        <authorList>
            <person name="Davidson R.M."/>
            <person name="Reynolds P.R."/>
            <person name="Farias-Hesson E."/>
            <person name="Duarte R.S."/>
            <person name="Jackson M."/>
            <person name="Strong M."/>
        </authorList>
    </citation>
    <scope>NUCLEOTIDE SEQUENCE [LARGE SCALE GENOMIC DNA]</scope>
    <source>
        <strain evidence="5 6">CRM-0020</strain>
    </source>
</reference>
<accession>A0A829HV16</accession>
<dbReference type="InterPro" id="IPR036291">
    <property type="entry name" value="NAD(P)-bd_dom_sf"/>
</dbReference>
<feature type="domain" description="GFO/IDH/MocA-like oxidoreductase" evidence="4">
    <location>
        <begin position="138"/>
        <end position="251"/>
    </location>
</feature>
<evidence type="ECO:0000259" key="3">
    <source>
        <dbReference type="Pfam" id="PF01408"/>
    </source>
</evidence>
<comment type="similarity">
    <text evidence="1">Belongs to the Gfo/Idh/MocA family.</text>
</comment>
<dbReference type="Pfam" id="PF01408">
    <property type="entry name" value="GFO_IDH_MocA"/>
    <property type="match status" value="1"/>
</dbReference>
<sequence>MEMLMPETIRWGIVGPGRIAGNVARDFPLTPRAELAAVASRSLPRAQDFAGAHQIPRAYGSYRELLADPDIDVVYIATPHPQHRQSAIAALTAGKAILVEKTFTATVSGAQEVINIARARGVFAMEAMWTRFQPAIIAAKNLVDDGAIGEVRQVQADLGVDRPFDREDRLFNPALGGGALLDLGVYVVSLAQYFLGDPAAVVAHGSLFPTGVDAEAGLLLRYDDGRTATLLCSLLHHTPGQARIFGTEGWIDILPRFHHPREIVLHRKGAEPEPMVRPPVGGGYSHELAEVTECLLNGRAQSSVMPLADTLAVQRVLNTACEQLGVDHAEDPADLD</sequence>
<dbReference type="InterPro" id="IPR050984">
    <property type="entry name" value="Gfo/Idh/MocA_domain"/>
</dbReference>
<evidence type="ECO:0000313" key="6">
    <source>
        <dbReference type="Proteomes" id="UP000014969"/>
    </source>
</evidence>
<keyword evidence="2" id="KW-0560">Oxidoreductase</keyword>
<feature type="domain" description="Gfo/Idh/MocA-like oxidoreductase N-terminal" evidence="3">
    <location>
        <begin position="9"/>
        <end position="125"/>
    </location>
</feature>
<dbReference type="SUPFAM" id="SSF51735">
    <property type="entry name" value="NAD(P)-binding Rossmann-fold domains"/>
    <property type="match status" value="1"/>
</dbReference>
<dbReference type="InterPro" id="IPR000683">
    <property type="entry name" value="Gfo/Idh/MocA-like_OxRdtase_N"/>
</dbReference>
<evidence type="ECO:0000256" key="2">
    <source>
        <dbReference type="ARBA" id="ARBA00023002"/>
    </source>
</evidence>
<dbReference type="EMBL" id="ATFQ01000018">
    <property type="protein sequence ID" value="EPQ23518.1"/>
    <property type="molecule type" value="Genomic_DNA"/>
</dbReference>
<evidence type="ECO:0000313" key="5">
    <source>
        <dbReference type="EMBL" id="EPQ23518.1"/>
    </source>
</evidence>
<dbReference type="InterPro" id="IPR055170">
    <property type="entry name" value="GFO_IDH_MocA-like_dom"/>
</dbReference>
<gene>
    <name evidence="5" type="ORF">J108_10255</name>
</gene>
<dbReference type="SUPFAM" id="SSF55347">
    <property type="entry name" value="Glyceraldehyde-3-phosphate dehydrogenase-like, C-terminal domain"/>
    <property type="match status" value="1"/>
</dbReference>
<dbReference type="PANTHER" id="PTHR22604:SF105">
    <property type="entry name" value="TRANS-1,2-DIHYDROBENZENE-1,2-DIOL DEHYDROGENASE"/>
    <property type="match status" value="1"/>
</dbReference>
<dbReference type="GO" id="GO:0016491">
    <property type="term" value="F:oxidoreductase activity"/>
    <property type="evidence" value="ECO:0007669"/>
    <property type="project" value="UniProtKB-KW"/>
</dbReference>
<dbReference type="Gene3D" id="3.40.50.720">
    <property type="entry name" value="NAD(P)-binding Rossmann-like Domain"/>
    <property type="match status" value="1"/>
</dbReference>
<dbReference type="Proteomes" id="UP000014969">
    <property type="component" value="Unassembled WGS sequence"/>
</dbReference>
<evidence type="ECO:0000256" key="1">
    <source>
        <dbReference type="ARBA" id="ARBA00010928"/>
    </source>
</evidence>
<comment type="caution">
    <text evidence="5">The sequence shown here is derived from an EMBL/GenBank/DDBJ whole genome shotgun (WGS) entry which is preliminary data.</text>
</comment>
<proteinExistence type="inferred from homology"/>
<name>A0A829HV16_9MYCO</name>
<dbReference type="Pfam" id="PF22725">
    <property type="entry name" value="GFO_IDH_MocA_C3"/>
    <property type="match status" value="1"/>
</dbReference>
<protein>
    <submittedName>
        <fullName evidence="5">Oxidoreductase</fullName>
    </submittedName>
</protein>
<dbReference type="PANTHER" id="PTHR22604">
    <property type="entry name" value="OXIDOREDUCTASES"/>
    <property type="match status" value="1"/>
</dbReference>
<dbReference type="Gene3D" id="3.30.360.10">
    <property type="entry name" value="Dihydrodipicolinate Reductase, domain 2"/>
    <property type="match status" value="1"/>
</dbReference>
<evidence type="ECO:0000259" key="4">
    <source>
        <dbReference type="Pfam" id="PF22725"/>
    </source>
</evidence>
<dbReference type="GO" id="GO:0000166">
    <property type="term" value="F:nucleotide binding"/>
    <property type="evidence" value="ECO:0007669"/>
    <property type="project" value="InterPro"/>
</dbReference>